<reference evidence="7 8" key="1">
    <citation type="submission" date="2020-01" db="EMBL/GenBank/DDBJ databases">
        <title>Insect and environment-associated Actinomycetes.</title>
        <authorList>
            <person name="Currrie C."/>
            <person name="Chevrette M."/>
            <person name="Carlson C."/>
            <person name="Stubbendieck R."/>
            <person name="Wendt-Pienkowski E."/>
        </authorList>
    </citation>
    <scope>NUCLEOTIDE SEQUENCE [LARGE SCALE GENOMIC DNA]</scope>
    <source>
        <strain evidence="7 8">SID7739</strain>
    </source>
</reference>
<dbReference type="Gene3D" id="2.30.31.20">
    <property type="entry name" value="Sporulation-specific cell division protein SsgB"/>
    <property type="match status" value="1"/>
</dbReference>
<comment type="caution">
    <text evidence="7">The sequence shown here is derived from an EMBL/GenBank/DDBJ whole genome shotgun (WGS) entry which is preliminary data.</text>
</comment>
<dbReference type="GO" id="GO:0000917">
    <property type="term" value="P:division septum assembly"/>
    <property type="evidence" value="ECO:0007669"/>
    <property type="project" value="UniProtKB-KW"/>
</dbReference>
<name>A0A6G3TF57_9ACTN</name>
<comment type="subcellular location">
    <subcellularLocation>
        <location evidence="1">Cell septum</location>
    </subcellularLocation>
</comment>
<evidence type="ECO:0000256" key="2">
    <source>
        <dbReference type="ARBA" id="ARBA00009323"/>
    </source>
</evidence>
<keyword evidence="4" id="KW-0749">Sporulation</keyword>
<dbReference type="EMBL" id="JAAGMQ010000454">
    <property type="protein sequence ID" value="NEC34651.1"/>
    <property type="molecule type" value="Genomic_DNA"/>
</dbReference>
<accession>A0A6G3TF57</accession>
<keyword evidence="5" id="KW-0717">Septation</keyword>
<gene>
    <name evidence="7" type="ORF">G3I66_15930</name>
</gene>
<evidence type="ECO:0000313" key="7">
    <source>
        <dbReference type="EMBL" id="NEC34651.1"/>
    </source>
</evidence>
<organism evidence="7 8">
    <name type="scientific">Streptomyces rubrogriseus</name>
    <dbReference type="NCBI Taxonomy" id="194673"/>
    <lineage>
        <taxon>Bacteria</taxon>
        <taxon>Bacillati</taxon>
        <taxon>Actinomycetota</taxon>
        <taxon>Actinomycetes</taxon>
        <taxon>Kitasatosporales</taxon>
        <taxon>Streptomycetaceae</taxon>
        <taxon>Streptomyces</taxon>
        <taxon>Streptomyces violaceoruber group</taxon>
    </lineage>
</organism>
<evidence type="ECO:0000256" key="4">
    <source>
        <dbReference type="ARBA" id="ARBA00022969"/>
    </source>
</evidence>
<dbReference type="Proteomes" id="UP000475666">
    <property type="component" value="Unassembled WGS sequence"/>
</dbReference>
<dbReference type="AlphaFoldDB" id="A0A6G3TF57"/>
<sequence>MEQQEPRDRGPGSPQPSSELLTTLHHLTAPQEEGTVVCRFRYAAAEPLCVHMQLLLPSGQGVSWVIGRDLLLAGTEGLSGEGDVRIWPSRSRQGSPSLYLHFERPDAKATFVAELTEIRQWLEHTYTAVPAGGESLLTDWDDLAADLLRPPA</sequence>
<dbReference type="GO" id="GO:0030428">
    <property type="term" value="C:cell septum"/>
    <property type="evidence" value="ECO:0007669"/>
    <property type="project" value="UniProtKB-SubCell"/>
</dbReference>
<dbReference type="Pfam" id="PF04686">
    <property type="entry name" value="SsgA"/>
    <property type="match status" value="1"/>
</dbReference>
<keyword evidence="3 7" id="KW-0132">Cell division</keyword>
<evidence type="ECO:0000256" key="3">
    <source>
        <dbReference type="ARBA" id="ARBA00022618"/>
    </source>
</evidence>
<evidence type="ECO:0000256" key="5">
    <source>
        <dbReference type="ARBA" id="ARBA00023210"/>
    </source>
</evidence>
<keyword evidence="6" id="KW-0131">Cell cycle</keyword>
<evidence type="ECO:0000313" key="8">
    <source>
        <dbReference type="Proteomes" id="UP000475666"/>
    </source>
</evidence>
<evidence type="ECO:0000256" key="6">
    <source>
        <dbReference type="ARBA" id="ARBA00023306"/>
    </source>
</evidence>
<evidence type="ECO:0000256" key="1">
    <source>
        <dbReference type="ARBA" id="ARBA00004431"/>
    </source>
</evidence>
<proteinExistence type="inferred from homology"/>
<protein>
    <submittedName>
        <fullName evidence="7">SsgA family sporulation/cell division regulator</fullName>
    </submittedName>
</protein>
<dbReference type="InterPro" id="IPR038658">
    <property type="entry name" value="SsgB_sf"/>
</dbReference>
<dbReference type="InterPro" id="IPR006776">
    <property type="entry name" value="SsgB"/>
</dbReference>
<comment type="similarity">
    <text evidence="2">Belongs to the SsgA family.</text>
</comment>
<dbReference type="GO" id="GO:0030435">
    <property type="term" value="P:sporulation resulting in formation of a cellular spore"/>
    <property type="evidence" value="ECO:0007669"/>
    <property type="project" value="UniProtKB-KW"/>
</dbReference>
<dbReference type="RefSeq" id="WP_164274850.1">
    <property type="nucleotide sequence ID" value="NZ_JAAGMQ010000454.1"/>
</dbReference>